<dbReference type="Gene3D" id="1.25.40.10">
    <property type="entry name" value="Tetratricopeptide repeat domain"/>
    <property type="match status" value="1"/>
</dbReference>
<evidence type="ECO:0000313" key="9">
    <source>
        <dbReference type="Proteomes" id="UP000037122"/>
    </source>
</evidence>
<dbReference type="GO" id="GO:0006623">
    <property type="term" value="P:protein targeting to vacuole"/>
    <property type="evidence" value="ECO:0007669"/>
    <property type="project" value="InterPro"/>
</dbReference>
<comment type="subcellular location">
    <subcellularLocation>
        <location evidence="4">Vacuole</location>
    </subcellularLocation>
</comment>
<evidence type="ECO:0000256" key="2">
    <source>
        <dbReference type="ARBA" id="ARBA00022448"/>
    </source>
</evidence>
<keyword evidence="2 4" id="KW-0813">Transport</keyword>
<dbReference type="PANTHER" id="PTHR12616">
    <property type="entry name" value="VACUOLAR PROTEIN SORTING VPS41"/>
    <property type="match status" value="1"/>
</dbReference>
<dbReference type="InterPro" id="IPR015943">
    <property type="entry name" value="WD40/YVTN_repeat-like_dom_sf"/>
</dbReference>
<name>A0A0L0P097_CANAR</name>
<keyword evidence="3 4" id="KW-0653">Protein transport</keyword>
<feature type="domain" description="Vps41 beta-propeller" evidence="7">
    <location>
        <begin position="96"/>
        <end position="444"/>
    </location>
</feature>
<dbReference type="InterPro" id="IPR036322">
    <property type="entry name" value="WD40_repeat_dom_sf"/>
</dbReference>
<dbReference type="VEuPathDB" id="FungiDB:CJJ07_000118"/>
<dbReference type="InterPro" id="IPR016902">
    <property type="entry name" value="Vps41"/>
</dbReference>
<comment type="function">
    <text evidence="4">Required for vacuolar assembly and vacuolar traffic.</text>
</comment>
<protein>
    <recommendedName>
        <fullName evidence="4">Vacuolar protein sorting-associated protein 41</fullName>
    </recommendedName>
</protein>
<reference evidence="9" key="1">
    <citation type="journal article" date="2015" name="BMC Genomics">
        <title>Draft genome of a commonly misdiagnosed multidrug resistant pathogen Candida auris.</title>
        <authorList>
            <person name="Chatterjee S."/>
            <person name="Alampalli S.V."/>
            <person name="Nageshan R.K."/>
            <person name="Chettiar S.T."/>
            <person name="Joshi S."/>
            <person name="Tatu U.S."/>
        </authorList>
    </citation>
    <scope>NUCLEOTIDE SEQUENCE [LARGE SCALE GENOMIC DNA]</scope>
    <source>
        <strain evidence="9">6684</strain>
    </source>
</reference>
<dbReference type="Pfam" id="PF23411">
    <property type="entry name" value="Beta-prop_Vps41"/>
    <property type="match status" value="1"/>
</dbReference>
<evidence type="ECO:0000256" key="5">
    <source>
        <dbReference type="PROSITE-ProRule" id="PRU01006"/>
    </source>
</evidence>
<dbReference type="GO" id="GO:0016236">
    <property type="term" value="P:macroautophagy"/>
    <property type="evidence" value="ECO:0007669"/>
    <property type="project" value="TreeGrafter"/>
</dbReference>
<dbReference type="Pfam" id="PF23556">
    <property type="entry name" value="TPR_Vps41"/>
    <property type="match status" value="1"/>
</dbReference>
<comment type="similarity">
    <text evidence="1 4">Belongs to the VPS41 family.</text>
</comment>
<dbReference type="Gene3D" id="2.130.10.10">
    <property type="entry name" value="YVTN repeat-like/Quinoprotein amine dehydrogenase"/>
    <property type="match status" value="1"/>
</dbReference>
<dbReference type="SUPFAM" id="SSF50978">
    <property type="entry name" value="WD40 repeat-like"/>
    <property type="match status" value="1"/>
</dbReference>
<dbReference type="InterPro" id="IPR057780">
    <property type="entry name" value="Beta-prop_Vps41"/>
</dbReference>
<evidence type="ECO:0000256" key="1">
    <source>
        <dbReference type="ARBA" id="ARBA00009582"/>
    </source>
</evidence>
<organism evidence="8 9">
    <name type="scientific">Candidozyma auris</name>
    <name type="common">Yeast</name>
    <name type="synonym">Candida auris</name>
    <dbReference type="NCBI Taxonomy" id="498019"/>
    <lineage>
        <taxon>Eukaryota</taxon>
        <taxon>Fungi</taxon>
        <taxon>Dikarya</taxon>
        <taxon>Ascomycota</taxon>
        <taxon>Saccharomycotina</taxon>
        <taxon>Pichiomycetes</taxon>
        <taxon>Metschnikowiaceae</taxon>
        <taxon>Candidozyma</taxon>
    </lineage>
</organism>
<dbReference type="VEuPathDB" id="FungiDB:CJI97_001725"/>
<evidence type="ECO:0000256" key="6">
    <source>
        <dbReference type="SAM" id="MobiDB-lite"/>
    </source>
</evidence>
<dbReference type="SMART" id="SM00299">
    <property type="entry name" value="CLH"/>
    <property type="match status" value="1"/>
</dbReference>
<dbReference type="VEuPathDB" id="FungiDB:QG37_03459"/>
<feature type="region of interest" description="Disordered" evidence="6">
    <location>
        <begin position="1"/>
        <end position="63"/>
    </location>
</feature>
<gene>
    <name evidence="8" type="ORF">QG37_03459</name>
</gene>
<feature type="compositionally biased region" description="Basic and acidic residues" evidence="6">
    <location>
        <begin position="12"/>
        <end position="26"/>
    </location>
</feature>
<dbReference type="GO" id="GO:0000329">
    <property type="term" value="C:fungal-type vacuole membrane"/>
    <property type="evidence" value="ECO:0007669"/>
    <property type="project" value="UniProtKB-UniRule"/>
</dbReference>
<evidence type="ECO:0000259" key="7">
    <source>
        <dbReference type="Pfam" id="PF23411"/>
    </source>
</evidence>
<dbReference type="GO" id="GO:0009267">
    <property type="term" value="P:cellular response to starvation"/>
    <property type="evidence" value="ECO:0007669"/>
    <property type="project" value="TreeGrafter"/>
</dbReference>
<accession>A0A0L0P097</accession>
<feature type="compositionally biased region" description="Polar residues" evidence="6">
    <location>
        <begin position="51"/>
        <end position="63"/>
    </location>
</feature>
<dbReference type="VEuPathDB" id="FungiDB:CJJ09_001898"/>
<dbReference type="AlphaFoldDB" id="A0A0L0P097"/>
<evidence type="ECO:0000313" key="8">
    <source>
        <dbReference type="EMBL" id="KND99664.1"/>
    </source>
</evidence>
<dbReference type="InterPro" id="IPR011990">
    <property type="entry name" value="TPR-like_helical_dom_sf"/>
</dbReference>
<dbReference type="VEuPathDB" id="FungiDB:CJI96_0000052"/>
<sequence length="995" mass="114809">MAQSSAANGRPCSEKKTLDDQARNTDLDNDNDDTIIERLDLEASDEEKYSTVPTKTSNSNDNAHIESNVNVNLRFHKLSAHEIEEDDEEDDEPPILKYTRLSALPPNFFRKDPISTLYYDENLFIFGTHTGLLLFTKPDFTHIRSFRAHKASVLSLYTDGTYFASGSMDGTVVIGSVDDANDIVMFDYKRPVHAVVLDKNYQKNRSFIYGGMSGKVVYSYKSWLDQRTELVLDEENGVIVGIQAIDDLLLWMNDKGITIYHVTTKQVITTITKPSDSFRSDLYWPRICFPESNMLLIAWGNYIWSLKISLKGTSGSGAGTSIRSRYLPSAPSLSFRLSHEKKVEIEHVYKMDFLISGIGSFKDDLWIVLVYNQPEKNEETGKIQAQNPDIKLISSIDGATVHEEEIGFDFTDNLGLNDYHLGKHIGERSVRYFIMSARDAIVAEQIQLDDRLQWYLDREMYLEAWQMSQHIVSPIKRLTYGVSYIDSLLKQEEWSEAANMMLKILHVDPSDFPLTDTKSTLGTKASTTLLIEDKEALVKEISTLWIKWISKFIKAGHVEEIVSVVPADTRWNLPKKLFSEILDYWIDRLPESSKFYDLINTWDIDLYDITLTTAKMESYLEQHEDDTRLRKLLIALYERSYNPRKAIPHLIHLKDPNIFGFLTSNSILPYFIDEIPTYITFRFEKPSDLELLPVNKVGAKLQDVIELLVDARHEISPSKVIQVMSDNHLDVLNYFYIEELVNIDELLVKNLENVRVQLYGQYDRSKLLPFLTSHDNYDISKAIEICERNSLIEELIYLLGKVGENKKAMQLIMEQLNDPRRAIRFARIQNDRETWDILLLHSYTRPEFIKALIELADDKSNEYYNPITILQNMNTDVEVEGLKDSVIKVEKENEMTKIMNDLILRIIMKRSQHYSQTYYKDMIRGISIDEKDFEYLASEYEALAVLADTSEGKYRLAKETELLPDSTWAKKSFTSLGPKLEHLKALRQALKLQNS</sequence>
<dbReference type="EMBL" id="LGST01000022">
    <property type="protein sequence ID" value="KND99664.1"/>
    <property type="molecule type" value="Genomic_DNA"/>
</dbReference>
<keyword evidence="4" id="KW-0926">Vacuole</keyword>
<feature type="compositionally biased region" description="Basic and acidic residues" evidence="6">
    <location>
        <begin position="35"/>
        <end position="49"/>
    </location>
</feature>
<dbReference type="GO" id="GO:0030897">
    <property type="term" value="C:HOPS complex"/>
    <property type="evidence" value="ECO:0007669"/>
    <property type="project" value="UniProtKB-UniRule"/>
</dbReference>
<dbReference type="GO" id="GO:0005770">
    <property type="term" value="C:late endosome"/>
    <property type="evidence" value="ECO:0007669"/>
    <property type="project" value="UniProtKB-UniRule"/>
</dbReference>
<dbReference type="GO" id="GO:0034058">
    <property type="term" value="P:endosomal vesicle fusion"/>
    <property type="evidence" value="ECO:0007669"/>
    <property type="project" value="UniProtKB-UniRule"/>
</dbReference>
<comment type="caution">
    <text evidence="8">The sequence shown here is derived from an EMBL/GenBank/DDBJ whole genome shotgun (WGS) entry which is preliminary data.</text>
</comment>
<dbReference type="PANTHER" id="PTHR12616:SF1">
    <property type="entry name" value="VACUOLAR PROTEIN SORTING-ASSOCIATED PROTEIN 41 HOMOLOG"/>
    <property type="match status" value="1"/>
</dbReference>
<dbReference type="InterPro" id="IPR000547">
    <property type="entry name" value="Clathrin_H-chain/VPS_repeat"/>
</dbReference>
<proteinExistence type="inferred from homology"/>
<dbReference type="PIRSF" id="PIRSF028921">
    <property type="entry name" value="VPS41"/>
    <property type="match status" value="1"/>
</dbReference>
<dbReference type="VEuPathDB" id="FungiDB:B9J08_001585"/>
<dbReference type="Proteomes" id="UP000037122">
    <property type="component" value="Unassembled WGS sequence"/>
</dbReference>
<evidence type="ECO:0000256" key="4">
    <source>
        <dbReference type="PIRNR" id="PIRNR028921"/>
    </source>
</evidence>
<feature type="repeat" description="CHCR" evidence="5">
    <location>
        <begin position="708"/>
        <end position="851"/>
    </location>
</feature>
<dbReference type="PROSITE" id="PS50236">
    <property type="entry name" value="CHCR"/>
    <property type="match status" value="1"/>
</dbReference>
<evidence type="ECO:0000256" key="3">
    <source>
        <dbReference type="ARBA" id="ARBA00022927"/>
    </source>
</evidence>
<dbReference type="InterPro" id="IPR045111">
    <property type="entry name" value="Vps41/Vps8"/>
</dbReference>